<dbReference type="PRINTS" id="PR00081">
    <property type="entry name" value="GDHRDH"/>
</dbReference>
<reference evidence="4 5" key="1">
    <citation type="submission" date="2023-09" db="EMBL/GenBank/DDBJ databases">
        <authorList>
            <person name="Rey-Velasco X."/>
        </authorList>
    </citation>
    <scope>NUCLEOTIDE SEQUENCE [LARGE SCALE GENOMIC DNA]</scope>
    <source>
        <strain evidence="4 5">P385</strain>
    </source>
</reference>
<evidence type="ECO:0000256" key="2">
    <source>
        <dbReference type="ARBA" id="ARBA00023002"/>
    </source>
</evidence>
<dbReference type="SMART" id="SM00822">
    <property type="entry name" value="PKS_KR"/>
    <property type="match status" value="1"/>
</dbReference>
<sequence length="246" mass="25336">MSVLVTGGTRGIGLAVARSFAVPGCQIVVNYRQDRAAAESAVAMLESQGAVARAIAADVGTPAGCAALLAAVTSTGEPLDQLVHCAVRPLPGPVLEADPDAFNAAVQVNGMSLMYLVQAALPHMRRGSSVIYLTSRGGRVVIPNYAAIGVAKALAESLMRYLAVELAPRGIRINAVAPGIVETQAVTTLFGEQARELVEHAAASNPSGRGVTDDDYTSLIHWLASDAAAYIQGQVVYVNGGANLMA</sequence>
<accession>A0ABU3B8Y6</accession>
<protein>
    <submittedName>
        <fullName evidence="4">SDR family oxidoreductase</fullName>
        <ecNumber evidence="4">1.1.-.-</ecNumber>
    </submittedName>
</protein>
<dbReference type="InterPro" id="IPR036291">
    <property type="entry name" value="NAD(P)-bd_dom_sf"/>
</dbReference>
<keyword evidence="2 4" id="KW-0560">Oxidoreductase</keyword>
<evidence type="ECO:0000256" key="1">
    <source>
        <dbReference type="ARBA" id="ARBA00006484"/>
    </source>
</evidence>
<evidence type="ECO:0000313" key="5">
    <source>
        <dbReference type="Proteomes" id="UP001259982"/>
    </source>
</evidence>
<dbReference type="SUPFAM" id="SSF51735">
    <property type="entry name" value="NAD(P)-binding Rossmann-fold domains"/>
    <property type="match status" value="1"/>
</dbReference>
<dbReference type="PANTHER" id="PTHR43639:SF1">
    <property type="entry name" value="SHORT-CHAIN DEHYDROGENASE_REDUCTASE FAMILY PROTEIN"/>
    <property type="match status" value="1"/>
</dbReference>
<dbReference type="Gene3D" id="3.40.50.720">
    <property type="entry name" value="NAD(P)-binding Rossmann-like Domain"/>
    <property type="match status" value="1"/>
</dbReference>
<dbReference type="Proteomes" id="UP001259982">
    <property type="component" value="Unassembled WGS sequence"/>
</dbReference>
<comment type="similarity">
    <text evidence="1">Belongs to the short-chain dehydrogenases/reductases (SDR) family.</text>
</comment>
<dbReference type="Pfam" id="PF13561">
    <property type="entry name" value="adh_short_C2"/>
    <property type="match status" value="1"/>
</dbReference>
<dbReference type="PANTHER" id="PTHR43639">
    <property type="entry name" value="OXIDOREDUCTASE, SHORT-CHAIN DEHYDROGENASE/REDUCTASE FAMILY (AFU_ORTHOLOGUE AFUA_5G02870)"/>
    <property type="match status" value="1"/>
</dbReference>
<evidence type="ECO:0000313" key="4">
    <source>
        <dbReference type="EMBL" id="MDT0618704.1"/>
    </source>
</evidence>
<keyword evidence="5" id="KW-1185">Reference proteome</keyword>
<feature type="domain" description="Ketoreductase" evidence="3">
    <location>
        <begin position="1"/>
        <end position="179"/>
    </location>
</feature>
<dbReference type="GO" id="GO:0016491">
    <property type="term" value="F:oxidoreductase activity"/>
    <property type="evidence" value="ECO:0007669"/>
    <property type="project" value="UniProtKB-KW"/>
</dbReference>
<dbReference type="EMBL" id="JAVRHY010000007">
    <property type="protein sequence ID" value="MDT0618704.1"/>
    <property type="molecule type" value="Genomic_DNA"/>
</dbReference>
<name>A0ABU3B8Y6_9GAMM</name>
<gene>
    <name evidence="4" type="ORF">RM531_09460</name>
</gene>
<dbReference type="InterPro" id="IPR002347">
    <property type="entry name" value="SDR_fam"/>
</dbReference>
<dbReference type="InterPro" id="IPR057326">
    <property type="entry name" value="KR_dom"/>
</dbReference>
<dbReference type="RefSeq" id="WP_311658880.1">
    <property type="nucleotide sequence ID" value="NZ_JAVRHY010000007.1"/>
</dbReference>
<proteinExistence type="inferred from homology"/>
<evidence type="ECO:0000259" key="3">
    <source>
        <dbReference type="SMART" id="SM00822"/>
    </source>
</evidence>
<organism evidence="4 5">
    <name type="scientific">Spectribacter acetivorans</name>
    <dbReference type="NCBI Taxonomy" id="3075603"/>
    <lineage>
        <taxon>Bacteria</taxon>
        <taxon>Pseudomonadati</taxon>
        <taxon>Pseudomonadota</taxon>
        <taxon>Gammaproteobacteria</taxon>
        <taxon>Salinisphaerales</taxon>
        <taxon>Salinisphaeraceae</taxon>
        <taxon>Spectribacter</taxon>
    </lineage>
</organism>
<comment type="caution">
    <text evidence="4">The sequence shown here is derived from an EMBL/GenBank/DDBJ whole genome shotgun (WGS) entry which is preliminary data.</text>
</comment>
<dbReference type="EC" id="1.1.-.-" evidence="4"/>